<dbReference type="InterPro" id="IPR000055">
    <property type="entry name" value="Restrct_endonuc_typeI_TRD"/>
</dbReference>
<feature type="domain" description="Type I restriction modification DNA specificity" evidence="6">
    <location>
        <begin position="335"/>
        <end position="471"/>
    </location>
</feature>
<evidence type="ECO:0000256" key="5">
    <source>
        <dbReference type="SAM" id="MobiDB-lite"/>
    </source>
</evidence>
<keyword evidence="8" id="KW-1185">Reference proteome</keyword>
<sequence length="498" mass="55660">MTNFSGKNLHAGTGSPQGGGMDSRRNDQVAEVSPKYLAEAVSNAVPLGYKQTEVGVIPEDWEVQDFGSLFQSTVSKKAIKPGTLVSFVGMQDVTEQAQLADQHLIPIENVRSGFTYFERGDVLIAKITPCFENGKGCHTELLHSDIGFGSTEFHVLRANDISDSRFIYYWSNREVFRKSLEPEMVGSAGHRRVPLSAISNYQIPVPPKAEQTAIANALSDVDALISELEKLIAKKQAIKTATMQQLLTGKIRLTSGELKVENGERKPRYQLSTVNSQFVKHSELGEIPEDWEVVCFDQLKDKKDNWAITGGPFGSNLKASDYTENGVRVIQLQNIGDGVFKNDDFVYTSYKKANELISCNIYPDEIILSKMGDPVARACLIPHFHNRYVMCSDGIRLKVDSQRYSEKFVFYFLNYPLFRNQALDASTGSTRKRIGLTELRDLLLCAPPKEEQTAIATILSDMDAEIRALEQRLGKTRQIKQGMMQELLTGRTRLRVNG</sequence>
<name>A0A1H6UKE2_9GAMM</name>
<dbReference type="Proteomes" id="UP000242999">
    <property type="component" value="Unassembled WGS sequence"/>
</dbReference>
<dbReference type="Pfam" id="PF01420">
    <property type="entry name" value="Methylase_S"/>
    <property type="match status" value="2"/>
</dbReference>
<dbReference type="GO" id="GO:0003677">
    <property type="term" value="F:DNA binding"/>
    <property type="evidence" value="ECO:0007669"/>
    <property type="project" value="UniProtKB-KW"/>
</dbReference>
<feature type="region of interest" description="Disordered" evidence="5">
    <location>
        <begin position="1"/>
        <end position="27"/>
    </location>
</feature>
<evidence type="ECO:0000313" key="8">
    <source>
        <dbReference type="Proteomes" id="UP000242999"/>
    </source>
</evidence>
<gene>
    <name evidence="7" type="ORF">SAMN05421831_1203</name>
</gene>
<dbReference type="STRING" id="64971.SAMN05421831_1203"/>
<dbReference type="PANTHER" id="PTHR30408:SF12">
    <property type="entry name" value="TYPE I RESTRICTION ENZYME MJAVIII SPECIFICITY SUBUNIT"/>
    <property type="match status" value="1"/>
</dbReference>
<evidence type="ECO:0000256" key="4">
    <source>
        <dbReference type="SAM" id="Coils"/>
    </source>
</evidence>
<keyword evidence="2" id="KW-0680">Restriction system</keyword>
<reference evidence="8" key="1">
    <citation type="submission" date="2016-10" db="EMBL/GenBank/DDBJ databases">
        <authorList>
            <person name="Varghese N."/>
            <person name="Submissions S."/>
        </authorList>
    </citation>
    <scope>NUCLEOTIDE SEQUENCE [LARGE SCALE GENOMIC DNA]</scope>
    <source>
        <strain evidence="8">DSM 7165</strain>
    </source>
</reference>
<evidence type="ECO:0000259" key="6">
    <source>
        <dbReference type="Pfam" id="PF01420"/>
    </source>
</evidence>
<dbReference type="InterPro" id="IPR052021">
    <property type="entry name" value="Type-I_RS_S_subunit"/>
</dbReference>
<organism evidence="7 8">
    <name type="scientific">Allopseudospirillum japonicum</name>
    <dbReference type="NCBI Taxonomy" id="64971"/>
    <lineage>
        <taxon>Bacteria</taxon>
        <taxon>Pseudomonadati</taxon>
        <taxon>Pseudomonadota</taxon>
        <taxon>Gammaproteobacteria</taxon>
        <taxon>Oceanospirillales</taxon>
        <taxon>Oceanospirillaceae</taxon>
        <taxon>Allopseudospirillum</taxon>
    </lineage>
</organism>
<dbReference type="Gene3D" id="3.90.220.20">
    <property type="entry name" value="DNA methylase specificity domains"/>
    <property type="match status" value="2"/>
</dbReference>
<evidence type="ECO:0000313" key="7">
    <source>
        <dbReference type="EMBL" id="SEI92771.1"/>
    </source>
</evidence>
<evidence type="ECO:0000256" key="1">
    <source>
        <dbReference type="ARBA" id="ARBA00010923"/>
    </source>
</evidence>
<dbReference type="Gene3D" id="1.10.287.1120">
    <property type="entry name" value="Bipartite methylase S protein"/>
    <property type="match status" value="1"/>
</dbReference>
<accession>A0A1H6UKE2</accession>
<keyword evidence="3" id="KW-0238">DNA-binding</keyword>
<proteinExistence type="inferred from homology"/>
<evidence type="ECO:0000256" key="3">
    <source>
        <dbReference type="ARBA" id="ARBA00023125"/>
    </source>
</evidence>
<dbReference type="SUPFAM" id="SSF116734">
    <property type="entry name" value="DNA methylase specificity domain"/>
    <property type="match status" value="2"/>
</dbReference>
<dbReference type="GO" id="GO:0009307">
    <property type="term" value="P:DNA restriction-modification system"/>
    <property type="evidence" value="ECO:0007669"/>
    <property type="project" value="UniProtKB-KW"/>
</dbReference>
<comment type="similarity">
    <text evidence="1">Belongs to the type-I restriction system S methylase family.</text>
</comment>
<dbReference type="AlphaFoldDB" id="A0A1H6UKE2"/>
<keyword evidence="4" id="KW-0175">Coiled coil</keyword>
<dbReference type="PANTHER" id="PTHR30408">
    <property type="entry name" value="TYPE-1 RESTRICTION ENZYME ECOKI SPECIFICITY PROTEIN"/>
    <property type="match status" value="1"/>
</dbReference>
<dbReference type="EMBL" id="FNYH01000020">
    <property type="protein sequence ID" value="SEI92771.1"/>
    <property type="molecule type" value="Genomic_DNA"/>
</dbReference>
<dbReference type="InterPro" id="IPR044946">
    <property type="entry name" value="Restrct_endonuc_typeI_TRD_sf"/>
</dbReference>
<evidence type="ECO:0000256" key="2">
    <source>
        <dbReference type="ARBA" id="ARBA00022747"/>
    </source>
</evidence>
<dbReference type="CDD" id="cd17260">
    <property type="entry name" value="RMtype1_S_EcoEI-TRD1-CR1_like"/>
    <property type="match status" value="1"/>
</dbReference>
<feature type="coiled-coil region" evidence="4">
    <location>
        <begin position="214"/>
        <end position="241"/>
    </location>
</feature>
<protein>
    <submittedName>
        <fullName evidence="7">Type I restriction enzyme, S subunit</fullName>
    </submittedName>
</protein>
<feature type="domain" description="Type I restriction modification DNA specificity" evidence="6">
    <location>
        <begin position="58"/>
        <end position="238"/>
    </location>
</feature>